<feature type="chain" id="PRO_5046633743" description="Lipoprotein" evidence="2">
    <location>
        <begin position="22"/>
        <end position="218"/>
    </location>
</feature>
<feature type="region of interest" description="Disordered" evidence="1">
    <location>
        <begin position="26"/>
        <end position="59"/>
    </location>
</feature>
<reference evidence="3 4" key="1">
    <citation type="submission" date="2024-09" db="EMBL/GenBank/DDBJ databases">
        <authorList>
            <person name="Sun Q."/>
            <person name="Mori K."/>
        </authorList>
    </citation>
    <scope>NUCLEOTIDE SEQUENCE [LARGE SCALE GENOMIC DNA]</scope>
    <source>
        <strain evidence="3 4">CGMCC 1.9126</strain>
    </source>
</reference>
<feature type="compositionally biased region" description="Acidic residues" evidence="1">
    <location>
        <begin position="49"/>
        <end position="58"/>
    </location>
</feature>
<dbReference type="EMBL" id="JBHLUU010000119">
    <property type="protein sequence ID" value="MFC0477256.1"/>
    <property type="molecule type" value="Genomic_DNA"/>
</dbReference>
<proteinExistence type="predicted"/>
<evidence type="ECO:0000256" key="1">
    <source>
        <dbReference type="SAM" id="MobiDB-lite"/>
    </source>
</evidence>
<keyword evidence="2" id="KW-0732">Signal</keyword>
<dbReference type="PROSITE" id="PS51257">
    <property type="entry name" value="PROKAR_LIPOPROTEIN"/>
    <property type="match status" value="1"/>
</dbReference>
<sequence>MKFINLYITIGLLAAVLTACGTGETSLEEAKNGTSPQQENVEPEKDSLQEDNNEETDPSDTMIRLLENNLTYTLNGETKEQTAFLKHSDNQGYSMYILPDYELTAEEPNKDVVMLSNDGEIFMRVELLPKDVDWDSTEQTAVEQLQAVASEVNEINPPELEFFANSKVYEARINEEVITSYLVKNNEGVIKLTSFTKESLDYRDSFIKMAETIVNEAK</sequence>
<dbReference type="Proteomes" id="UP001589738">
    <property type="component" value="Unassembled WGS sequence"/>
</dbReference>
<name>A0ABV6KZ23_9BACI</name>
<evidence type="ECO:0008006" key="5">
    <source>
        <dbReference type="Google" id="ProtNLM"/>
    </source>
</evidence>
<evidence type="ECO:0000256" key="2">
    <source>
        <dbReference type="SAM" id="SignalP"/>
    </source>
</evidence>
<organism evidence="3 4">
    <name type="scientific">Robertmurraya beringensis</name>
    <dbReference type="NCBI Taxonomy" id="641660"/>
    <lineage>
        <taxon>Bacteria</taxon>
        <taxon>Bacillati</taxon>
        <taxon>Bacillota</taxon>
        <taxon>Bacilli</taxon>
        <taxon>Bacillales</taxon>
        <taxon>Bacillaceae</taxon>
        <taxon>Robertmurraya</taxon>
    </lineage>
</organism>
<gene>
    <name evidence="3" type="ORF">ACFFHF_18820</name>
</gene>
<evidence type="ECO:0000313" key="4">
    <source>
        <dbReference type="Proteomes" id="UP001589738"/>
    </source>
</evidence>
<comment type="caution">
    <text evidence="3">The sequence shown here is derived from an EMBL/GenBank/DDBJ whole genome shotgun (WGS) entry which is preliminary data.</text>
</comment>
<protein>
    <recommendedName>
        <fullName evidence="5">Lipoprotein</fullName>
    </recommendedName>
</protein>
<keyword evidence="4" id="KW-1185">Reference proteome</keyword>
<accession>A0ABV6KZ23</accession>
<dbReference type="RefSeq" id="WP_160548697.1">
    <property type="nucleotide sequence ID" value="NZ_JBHLUU010000119.1"/>
</dbReference>
<evidence type="ECO:0000313" key="3">
    <source>
        <dbReference type="EMBL" id="MFC0477256.1"/>
    </source>
</evidence>
<feature type="signal peptide" evidence="2">
    <location>
        <begin position="1"/>
        <end position="21"/>
    </location>
</feature>